<accession>A0A7S1GI16</accession>
<reference evidence="2" key="1">
    <citation type="submission" date="2021-01" db="EMBL/GenBank/DDBJ databases">
        <authorList>
            <person name="Corre E."/>
            <person name="Pelletier E."/>
            <person name="Niang G."/>
            <person name="Scheremetjew M."/>
            <person name="Finn R."/>
            <person name="Kale V."/>
            <person name="Holt S."/>
            <person name="Cochrane G."/>
            <person name="Meng A."/>
            <person name="Brown T."/>
            <person name="Cohen L."/>
        </authorList>
    </citation>
    <scope>NUCLEOTIDE SEQUENCE</scope>
    <source>
        <strain evidence="2">ECT3854</strain>
    </source>
</reference>
<protein>
    <submittedName>
        <fullName evidence="2">Uncharacterized protein</fullName>
    </submittedName>
</protein>
<dbReference type="AlphaFoldDB" id="A0A7S1GI16"/>
<evidence type="ECO:0000313" key="2">
    <source>
        <dbReference type="EMBL" id="CAD8933527.1"/>
    </source>
</evidence>
<proteinExistence type="predicted"/>
<dbReference type="EMBL" id="HBFW01006999">
    <property type="protein sequence ID" value="CAD8933527.1"/>
    <property type="molecule type" value="Transcribed_RNA"/>
</dbReference>
<feature type="region of interest" description="Disordered" evidence="1">
    <location>
        <begin position="193"/>
        <end position="228"/>
    </location>
</feature>
<sequence>MMCCANDSLSKNFVATQVTPIRVESLSKLRRRPRRVSFEKAEIVGEVISCSSMTAEERDELWYHQSSLSQFKTEARELCRRIRDVDVGSQPLLDVARVDTTTAACTRGLEHRASIERQKNKFLAMRAILKAQARYEKSEQLAMVASKCTAWAKEIALCTGYQDFYYAYNPALLHLVPQTPSVKFPLVSRKKSSEDDISVEERPRRKKQRTLSPVPVARQSNAPPLIIL</sequence>
<name>A0A7S1GI16_CYCTE</name>
<evidence type="ECO:0000256" key="1">
    <source>
        <dbReference type="SAM" id="MobiDB-lite"/>
    </source>
</evidence>
<feature type="compositionally biased region" description="Basic and acidic residues" evidence="1">
    <location>
        <begin position="193"/>
        <end position="203"/>
    </location>
</feature>
<gene>
    <name evidence="2" type="ORF">CTEN0397_LOCUS4556</name>
</gene>
<organism evidence="2">
    <name type="scientific">Cyclophora tenuis</name>
    <name type="common">Marine diatom</name>
    <dbReference type="NCBI Taxonomy" id="216820"/>
    <lineage>
        <taxon>Eukaryota</taxon>
        <taxon>Sar</taxon>
        <taxon>Stramenopiles</taxon>
        <taxon>Ochrophyta</taxon>
        <taxon>Bacillariophyta</taxon>
        <taxon>Fragilariophyceae</taxon>
        <taxon>Fragilariophycidae</taxon>
        <taxon>Cyclophorales</taxon>
        <taxon>Cyclophoraceae</taxon>
        <taxon>Cyclophora</taxon>
    </lineage>
</organism>